<evidence type="ECO:0000313" key="2">
    <source>
        <dbReference type="EMBL" id="CAD2220472.1"/>
    </source>
</evidence>
<dbReference type="VEuPathDB" id="TriTrypDB:ADEAN_000799400"/>
<keyword evidence="3" id="KW-1185">Reference proteome</keyword>
<name>A0A7G2CQL2_9TRYP</name>
<keyword evidence="1" id="KW-0472">Membrane</keyword>
<proteinExistence type="predicted"/>
<dbReference type="AlphaFoldDB" id="A0A7G2CQL2"/>
<keyword evidence="1" id="KW-1133">Transmembrane helix</keyword>
<evidence type="ECO:0000313" key="3">
    <source>
        <dbReference type="Proteomes" id="UP000515908"/>
    </source>
</evidence>
<dbReference type="EMBL" id="LR877161">
    <property type="protein sequence ID" value="CAD2220472.1"/>
    <property type="molecule type" value="Genomic_DNA"/>
</dbReference>
<organism evidence="2 3">
    <name type="scientific">Angomonas deanei</name>
    <dbReference type="NCBI Taxonomy" id="59799"/>
    <lineage>
        <taxon>Eukaryota</taxon>
        <taxon>Discoba</taxon>
        <taxon>Euglenozoa</taxon>
        <taxon>Kinetoplastea</taxon>
        <taxon>Metakinetoplastina</taxon>
        <taxon>Trypanosomatida</taxon>
        <taxon>Trypanosomatidae</taxon>
        <taxon>Strigomonadinae</taxon>
        <taxon>Angomonas</taxon>
    </lineage>
</organism>
<gene>
    <name evidence="2" type="ORF">ADEAN_000799400</name>
</gene>
<protein>
    <submittedName>
        <fullName evidence="2">Uncharacterized protein</fullName>
    </submittedName>
</protein>
<evidence type="ECO:0000256" key="1">
    <source>
        <dbReference type="SAM" id="Phobius"/>
    </source>
</evidence>
<sequence length="593" mass="68598">MRNFRAFRLNMKRYLKKVDFYWLIALFLFLLYVWCVVSTASVMEADLMNEYEEKIKATPVDQKKNETPLVTNKQMDEIVLCAVGLKYAEKVFDQLWEVSTKTFHQKNKNSLLRLSPLSILDIGVIARRIKAKAIPQYVSRYVDHKKNKDSKNDDDEKLLALFSAMSVQGGLKYKTKEVGKTITESISLDRYSEMEKATLIGFQTLLDRVAPASKHKKKDKSKFSIKTNAKETAVSTTAFLLFHHFRMPFTETTQKELQLFQKMITVHQEKEQLPSQWNEKGMRKSESALSPMWFSYLNKHDKLFSGLVHFDEKSLYYFQLLLVMAVLEKEQNIKTGNKEAPVAQWLTQAVETIISQYFTTAVWRSNTLYGEVQNYTFPRASLENQYNAFHGEKGVNEPIHVLQLSSFCRLGYLFGGAIRAGFFDKSETNNNNKNPSLSVKEVLQAAEAISATCYALYRESNTTTTGGYTGEYYFSETVKLAVEDPLHRSTRQALSFRLTLLQNFFELYTLTTDPMYASWSLHVMETAPPQPDLKQTASEIRLVTSLFNYMRCYLYRKTIQTHPSCVMWKELFVWSGPHQGEGLVFLPREYRAE</sequence>
<feature type="transmembrane region" description="Helical" evidence="1">
    <location>
        <begin position="20"/>
        <end position="43"/>
    </location>
</feature>
<dbReference type="Proteomes" id="UP000515908">
    <property type="component" value="Chromosome 17"/>
</dbReference>
<accession>A0A7G2CQL2</accession>
<reference evidence="2 3" key="1">
    <citation type="submission" date="2020-08" db="EMBL/GenBank/DDBJ databases">
        <authorList>
            <person name="Newling K."/>
            <person name="Davey J."/>
            <person name="Forrester S."/>
        </authorList>
    </citation>
    <scope>NUCLEOTIDE SEQUENCE [LARGE SCALE GENOMIC DNA]</scope>
    <source>
        <strain evidence="3">Crithidia deanei Carvalho (ATCC PRA-265)</strain>
    </source>
</reference>
<keyword evidence="1" id="KW-0812">Transmembrane</keyword>